<organism evidence="1 2">
    <name type="scientific">Croceifilum oryzae</name>
    <dbReference type="NCBI Taxonomy" id="1553429"/>
    <lineage>
        <taxon>Bacteria</taxon>
        <taxon>Bacillati</taxon>
        <taxon>Bacillota</taxon>
        <taxon>Bacilli</taxon>
        <taxon>Bacillales</taxon>
        <taxon>Thermoactinomycetaceae</taxon>
        <taxon>Croceifilum</taxon>
    </lineage>
</organism>
<sequence length="180" mass="20974">MTNILNPLIVEEVPLVISITEGEVEESVVPDGINYLIVNFDDIMEEEPIKLVKHELKDFEIDIRFQESIFALVSIVKKAPRKVYEFVCKKKGDKLIPITSNYQEVPMIVLERVIQILNQDMAACVKLTGRFGSFDILYRDLVSILNQLGREESMDEFLWNHTLEDVETIHHMYFTERRTN</sequence>
<dbReference type="EMBL" id="JAUSUV010000017">
    <property type="protein sequence ID" value="MDQ0418782.1"/>
    <property type="molecule type" value="Genomic_DNA"/>
</dbReference>
<evidence type="ECO:0000313" key="1">
    <source>
        <dbReference type="EMBL" id="MDQ0418782.1"/>
    </source>
</evidence>
<comment type="caution">
    <text evidence="1">The sequence shown here is derived from an EMBL/GenBank/DDBJ whole genome shotgun (WGS) entry which is preliminary data.</text>
</comment>
<name>A0AAJ1WRQ9_9BACL</name>
<dbReference type="Proteomes" id="UP001238450">
    <property type="component" value="Unassembled WGS sequence"/>
</dbReference>
<dbReference type="RefSeq" id="WP_307254718.1">
    <property type="nucleotide sequence ID" value="NZ_JAUSUV010000017.1"/>
</dbReference>
<reference evidence="1 2" key="1">
    <citation type="submission" date="2023-07" db="EMBL/GenBank/DDBJ databases">
        <title>Genomic Encyclopedia of Type Strains, Phase IV (KMG-IV): sequencing the most valuable type-strain genomes for metagenomic binning, comparative biology and taxonomic classification.</title>
        <authorList>
            <person name="Goeker M."/>
        </authorList>
    </citation>
    <scope>NUCLEOTIDE SEQUENCE [LARGE SCALE GENOMIC DNA]</scope>
    <source>
        <strain evidence="1 2">DSM 46876</strain>
    </source>
</reference>
<dbReference type="AlphaFoldDB" id="A0AAJ1WRQ9"/>
<proteinExistence type="predicted"/>
<accession>A0AAJ1WRQ9</accession>
<evidence type="ECO:0000313" key="2">
    <source>
        <dbReference type="Proteomes" id="UP001238450"/>
    </source>
</evidence>
<protein>
    <submittedName>
        <fullName evidence="1">Uncharacterized protein</fullName>
    </submittedName>
</protein>
<keyword evidence="2" id="KW-1185">Reference proteome</keyword>
<gene>
    <name evidence="1" type="ORF">J2Z48_002986</name>
</gene>